<dbReference type="Pfam" id="PF00443">
    <property type="entry name" value="UCH"/>
    <property type="match status" value="1"/>
</dbReference>
<dbReference type="InterPro" id="IPR050185">
    <property type="entry name" value="Ub_carboxyl-term_hydrolase"/>
</dbReference>
<dbReference type="InterPro" id="IPR001394">
    <property type="entry name" value="Peptidase_C19_UCH"/>
</dbReference>
<dbReference type="InterPro" id="IPR018200">
    <property type="entry name" value="USP_CS"/>
</dbReference>
<feature type="compositionally biased region" description="Polar residues" evidence="8">
    <location>
        <begin position="981"/>
        <end position="1003"/>
    </location>
</feature>
<dbReference type="PROSITE" id="PS51283">
    <property type="entry name" value="DUSP"/>
    <property type="match status" value="1"/>
</dbReference>
<dbReference type="InterPro" id="IPR035927">
    <property type="entry name" value="DUSP-like_sf"/>
</dbReference>
<feature type="region of interest" description="Disordered" evidence="8">
    <location>
        <begin position="585"/>
        <end position="637"/>
    </location>
</feature>
<gene>
    <name evidence="11" type="ORF">M9Y10_040711</name>
</gene>
<feature type="compositionally biased region" description="Basic and acidic residues" evidence="8">
    <location>
        <begin position="948"/>
        <end position="961"/>
    </location>
</feature>
<feature type="domain" description="DUSP" evidence="10">
    <location>
        <begin position="8"/>
        <end position="111"/>
    </location>
</feature>
<feature type="compositionally biased region" description="Basic and acidic residues" evidence="8">
    <location>
        <begin position="608"/>
        <end position="624"/>
    </location>
</feature>
<dbReference type="PANTHER" id="PTHR21646">
    <property type="entry name" value="UBIQUITIN CARBOXYL-TERMINAL HYDROLASE"/>
    <property type="match status" value="1"/>
</dbReference>
<keyword evidence="12" id="KW-1185">Reference proteome</keyword>
<feature type="compositionally biased region" description="Basic and acidic residues" evidence="8">
    <location>
        <begin position="885"/>
        <end position="902"/>
    </location>
</feature>
<name>A0ABR2K2B6_9EUKA</name>
<comment type="caution">
    <text evidence="11">The sequence shown here is derived from an EMBL/GenBank/DDBJ whole genome shotgun (WGS) entry which is preliminary data.</text>
</comment>
<dbReference type="Pfam" id="PF06337">
    <property type="entry name" value="DUSP"/>
    <property type="match status" value="1"/>
</dbReference>
<feature type="region of interest" description="Disordered" evidence="8">
    <location>
        <begin position="885"/>
        <end position="1056"/>
    </location>
</feature>
<evidence type="ECO:0000256" key="6">
    <source>
        <dbReference type="ARBA" id="ARBA00022801"/>
    </source>
</evidence>
<evidence type="ECO:0000256" key="1">
    <source>
        <dbReference type="ARBA" id="ARBA00000707"/>
    </source>
</evidence>
<reference evidence="11 12" key="1">
    <citation type="submission" date="2024-04" db="EMBL/GenBank/DDBJ databases">
        <title>Tritrichomonas musculus Genome.</title>
        <authorList>
            <person name="Alves-Ferreira E."/>
            <person name="Grigg M."/>
            <person name="Lorenzi H."/>
            <person name="Galac M."/>
        </authorList>
    </citation>
    <scope>NUCLEOTIDE SEQUENCE [LARGE SCALE GENOMIC DNA]</scope>
    <source>
        <strain evidence="11 12">EAF2021</strain>
    </source>
</reference>
<feature type="compositionally biased region" description="Polar residues" evidence="8">
    <location>
        <begin position="597"/>
        <end position="606"/>
    </location>
</feature>
<feature type="compositionally biased region" description="Polar residues" evidence="8">
    <location>
        <begin position="627"/>
        <end position="637"/>
    </location>
</feature>
<dbReference type="EMBL" id="JAPFFF010000007">
    <property type="protein sequence ID" value="KAK8885265.1"/>
    <property type="molecule type" value="Genomic_DNA"/>
</dbReference>
<dbReference type="PROSITE" id="PS00973">
    <property type="entry name" value="USP_2"/>
    <property type="match status" value="1"/>
</dbReference>
<evidence type="ECO:0000313" key="11">
    <source>
        <dbReference type="EMBL" id="KAK8885265.1"/>
    </source>
</evidence>
<evidence type="ECO:0000256" key="8">
    <source>
        <dbReference type="SAM" id="MobiDB-lite"/>
    </source>
</evidence>
<dbReference type="InterPro" id="IPR006615">
    <property type="entry name" value="Pept_C19_DUSP"/>
</dbReference>
<dbReference type="Proteomes" id="UP001470230">
    <property type="component" value="Unassembled WGS sequence"/>
</dbReference>
<comment type="similarity">
    <text evidence="2">Belongs to the peptidase C19 family.</text>
</comment>
<keyword evidence="7" id="KW-0788">Thiol protease</keyword>
<organism evidence="11 12">
    <name type="scientific">Tritrichomonas musculus</name>
    <dbReference type="NCBI Taxonomy" id="1915356"/>
    <lineage>
        <taxon>Eukaryota</taxon>
        <taxon>Metamonada</taxon>
        <taxon>Parabasalia</taxon>
        <taxon>Tritrichomonadida</taxon>
        <taxon>Tritrichomonadidae</taxon>
        <taxon>Tritrichomonas</taxon>
    </lineage>
</organism>
<evidence type="ECO:0000256" key="4">
    <source>
        <dbReference type="ARBA" id="ARBA00022670"/>
    </source>
</evidence>
<feature type="domain" description="USP" evidence="9">
    <location>
        <begin position="230"/>
        <end position="882"/>
    </location>
</feature>
<evidence type="ECO:0000259" key="9">
    <source>
        <dbReference type="PROSITE" id="PS50235"/>
    </source>
</evidence>
<keyword evidence="4" id="KW-0645">Protease</keyword>
<evidence type="ECO:0000256" key="5">
    <source>
        <dbReference type="ARBA" id="ARBA00022786"/>
    </source>
</evidence>
<feature type="compositionally biased region" description="Low complexity" evidence="8">
    <location>
        <begin position="962"/>
        <end position="974"/>
    </location>
</feature>
<evidence type="ECO:0000256" key="3">
    <source>
        <dbReference type="ARBA" id="ARBA00012759"/>
    </source>
</evidence>
<evidence type="ECO:0000259" key="10">
    <source>
        <dbReference type="PROSITE" id="PS51283"/>
    </source>
</evidence>
<dbReference type="SUPFAM" id="SSF54001">
    <property type="entry name" value="Cysteine proteinases"/>
    <property type="match status" value="1"/>
</dbReference>
<dbReference type="PROSITE" id="PS50235">
    <property type="entry name" value="USP_3"/>
    <property type="match status" value="1"/>
</dbReference>
<dbReference type="EC" id="3.4.19.12" evidence="3"/>
<feature type="compositionally biased region" description="Acidic residues" evidence="8">
    <location>
        <begin position="914"/>
        <end position="924"/>
    </location>
</feature>
<dbReference type="Gene3D" id="3.90.70.10">
    <property type="entry name" value="Cysteine proteinases"/>
    <property type="match status" value="2"/>
</dbReference>
<dbReference type="InterPro" id="IPR038765">
    <property type="entry name" value="Papain-like_cys_pep_sf"/>
</dbReference>
<keyword evidence="5" id="KW-0833">Ubl conjugation pathway</keyword>
<evidence type="ECO:0000313" key="12">
    <source>
        <dbReference type="Proteomes" id="UP001470230"/>
    </source>
</evidence>
<protein>
    <recommendedName>
        <fullName evidence="3">ubiquitinyl hydrolase 1</fullName>
        <ecNumber evidence="3">3.4.19.12</ecNumber>
    </recommendedName>
</protein>
<dbReference type="SMART" id="SM00695">
    <property type="entry name" value="DUSP"/>
    <property type="match status" value="1"/>
</dbReference>
<evidence type="ECO:0000256" key="2">
    <source>
        <dbReference type="ARBA" id="ARBA00009085"/>
    </source>
</evidence>
<feature type="compositionally biased region" description="Low complexity" evidence="8">
    <location>
        <begin position="1016"/>
        <end position="1043"/>
    </location>
</feature>
<dbReference type="PANTHER" id="PTHR21646:SF24">
    <property type="entry name" value="UBIQUITIN CARBOXYL-TERMINAL HYDROLASE"/>
    <property type="match status" value="1"/>
</dbReference>
<dbReference type="SUPFAM" id="SSF143791">
    <property type="entry name" value="DUSP-like"/>
    <property type="match status" value="1"/>
</dbReference>
<dbReference type="InterPro" id="IPR028889">
    <property type="entry name" value="USP"/>
</dbReference>
<keyword evidence="6" id="KW-0378">Hydrolase</keyword>
<sequence>MENPNSNVPPSEQCEIIKKLREEINIEDGDIIYLISLSWFKKWQRYVGYYKTNTSSNNQNCGEIDNNDLFWYNKFDTTKKYKSDYIMVTKEMWDKLYEWYGGGPIIKFPVVYTGEDYIPNTDPLVLTIVYKNEEKEISTGKEVLVSTLKKKIYKLFNISPKTETKLVDFWNGSFLKYLNEDMSINSNSIYDKQKVLVCRKHKNGKYKFDNQGSSSYFTQNAGPAPAPGVVGLSNLGNTCYFNSGTQCLLHSQPLIHIFLHTEWKNDLNRKNPLGMKGELAEAFASLMKSVWDKNAKRYVAPSDLKSVMGKNIPQFAGYDQQDSQELITFMLDGLHEDLNKRVVKPQVEPVDGDGTNDEVISQKSWENFKMRNDSVIVDSFYGQFRSSLDCPNCKKKTVIFDSFNIISLPISMPKLATKDLIFVPADFTQEYKKIKISVPPDASFERVSTEVSKEIGRKVNVIVGSEGTNSINWGLTEPTTYYSYYSYRTTSTSYAFEVPEEYNGKFLVPCKIQLNMKYYYSSSRYEDAAGPVLIPVSDVNATEDEIAEEATKILKCLWEPCDITIANQCQEMIDKLVDDEKLVEDETPAEEEKTDMNENVVTSENTAEVDKTAEEDKSENKEDNESPNSPTEKAQTAENVTKFKAKIYGYTYSNYYNNYYSSYYSYNNKRSLAADKHYENLSTKVTNLKIRPKYMTPKSGFSFNCLFRHYDETNSSTNDGDSDNQNESDSVDLSQCFKFFSTPDILDEENKWFCPKCREFVCANKKMDIWKVPNILILHLKRFIQNEFHARKDESLVHFPEFIDLKDFVIGPQKEERLIYRLYAVSEHSGFMGGGHYTAHAKVVEKGNVNGSWYYFNDSSVSQSDYNDTQNREAYVLFYQKYDPEQKSDAEDQKEEEDKNDKEEDSSSSGYCDSADDGEEDEITDQEKKKASTLLHFPQQSSSSDDDDFKKDQNFFNDHHSPYINPNPYNSNIIDSDGPYLTTNVSGSTEMTDAQRRNISQKISSSSSSSDDENRVSSSSSDSSDNNTNVHPISNDSSSSNENIVITKNEHPDEFN</sequence>
<proteinExistence type="inferred from homology"/>
<accession>A0ABR2K2B6</accession>
<evidence type="ECO:0000256" key="7">
    <source>
        <dbReference type="ARBA" id="ARBA00022807"/>
    </source>
</evidence>
<dbReference type="Gene3D" id="3.30.2230.10">
    <property type="entry name" value="DUSP-like"/>
    <property type="match status" value="1"/>
</dbReference>
<comment type="catalytic activity">
    <reaction evidence="1">
        <text>Thiol-dependent hydrolysis of ester, thioester, amide, peptide and isopeptide bonds formed by the C-terminal Gly of ubiquitin (a 76-residue protein attached to proteins as an intracellular targeting signal).</text>
        <dbReference type="EC" id="3.4.19.12"/>
    </reaction>
</comment>